<dbReference type="InterPro" id="IPR012337">
    <property type="entry name" value="RNaseH-like_sf"/>
</dbReference>
<sequence length="505" mass="59122">MGIYKLYKCRFHLKNACFKKHQKQLKEQEASIEEEPECSQRTQLISTIWQLSKEELPSANNLISIIRYLKGPNKGKLISPYLQKKSYNYIVQSLYKSKSDYLKAQYSCDQKSKHIAEIRLLVQRSHQITNEKFRKKVKTIFNPNKKCYLSNTIWLATNVLQVGQISLHSTVECMRLVYEFLVGEPPWDWLSTSTLRTWHQDVSESQFKEQIYQIRNALTFGIMIDESTQGQIKNLILCYQYWNENDQLPSVIVAQLQHVIKCNANTTSDVVIKHIQEYNLDIKKCTILTTDNTSYMSGDKKGAVALFNKKTNENSLRIGCGLHIIQINMNHFEQKAFGALANSTGFLRKPYPFLQEVAKMFFADELLEVLETLPSEVFRVLFEDLEKGINKALDHFEKWFAPWLYLLLAVCHLDSNNARSFAFSFYRIVLKKPWARLPNDLELWFAEELEDDLRNGKTDSLGLYELLLQDNNFFCEFEEFCNLFHNYPPTTSERPLQQIRYKNVP</sequence>
<dbReference type="SUPFAM" id="SSF53098">
    <property type="entry name" value="Ribonuclease H-like"/>
    <property type="match status" value="1"/>
</dbReference>
<gene>
    <name evidence="1" type="ORF">C2G38_2251808</name>
</gene>
<name>A0A397UHR3_9GLOM</name>
<organism evidence="1 2">
    <name type="scientific">Gigaspora rosea</name>
    <dbReference type="NCBI Taxonomy" id="44941"/>
    <lineage>
        <taxon>Eukaryota</taxon>
        <taxon>Fungi</taxon>
        <taxon>Fungi incertae sedis</taxon>
        <taxon>Mucoromycota</taxon>
        <taxon>Glomeromycotina</taxon>
        <taxon>Glomeromycetes</taxon>
        <taxon>Diversisporales</taxon>
        <taxon>Gigasporaceae</taxon>
        <taxon>Gigaspora</taxon>
    </lineage>
</organism>
<dbReference type="Proteomes" id="UP000266673">
    <property type="component" value="Unassembled WGS sequence"/>
</dbReference>
<accession>A0A397UHR3</accession>
<proteinExistence type="predicted"/>
<reference evidence="1 2" key="1">
    <citation type="submission" date="2018-06" db="EMBL/GenBank/DDBJ databases">
        <title>Comparative genomics reveals the genomic features of Rhizophagus irregularis, R. cerebriforme, R. diaphanum and Gigaspora rosea, and their symbiotic lifestyle signature.</title>
        <authorList>
            <person name="Morin E."/>
            <person name="San Clemente H."/>
            <person name="Chen E.C.H."/>
            <person name="De La Providencia I."/>
            <person name="Hainaut M."/>
            <person name="Kuo A."/>
            <person name="Kohler A."/>
            <person name="Murat C."/>
            <person name="Tang N."/>
            <person name="Roy S."/>
            <person name="Loubradou J."/>
            <person name="Henrissat B."/>
            <person name="Grigoriev I.V."/>
            <person name="Corradi N."/>
            <person name="Roux C."/>
            <person name="Martin F.M."/>
        </authorList>
    </citation>
    <scope>NUCLEOTIDE SEQUENCE [LARGE SCALE GENOMIC DNA]</scope>
    <source>
        <strain evidence="1 2">DAOM 194757</strain>
    </source>
</reference>
<dbReference type="AlphaFoldDB" id="A0A397UHR3"/>
<dbReference type="OrthoDB" id="2411504at2759"/>
<protein>
    <submittedName>
        <fullName evidence="1">Uncharacterized protein</fullName>
    </submittedName>
</protein>
<keyword evidence="2" id="KW-1185">Reference proteome</keyword>
<comment type="caution">
    <text evidence="1">The sequence shown here is derived from an EMBL/GenBank/DDBJ whole genome shotgun (WGS) entry which is preliminary data.</text>
</comment>
<evidence type="ECO:0000313" key="1">
    <source>
        <dbReference type="EMBL" id="RIB08768.1"/>
    </source>
</evidence>
<evidence type="ECO:0000313" key="2">
    <source>
        <dbReference type="Proteomes" id="UP000266673"/>
    </source>
</evidence>
<dbReference type="EMBL" id="QKWP01001464">
    <property type="protein sequence ID" value="RIB08768.1"/>
    <property type="molecule type" value="Genomic_DNA"/>
</dbReference>